<feature type="compositionally biased region" description="Low complexity" evidence="1">
    <location>
        <begin position="90"/>
        <end position="105"/>
    </location>
</feature>
<evidence type="ECO:0000313" key="3">
    <source>
        <dbReference type="Proteomes" id="UP001620626"/>
    </source>
</evidence>
<feature type="region of interest" description="Disordered" evidence="1">
    <location>
        <begin position="64"/>
        <end position="108"/>
    </location>
</feature>
<dbReference type="AlphaFoldDB" id="A0ABD2MAB6"/>
<dbReference type="Proteomes" id="UP001620626">
    <property type="component" value="Unassembled WGS sequence"/>
</dbReference>
<feature type="compositionally biased region" description="Low complexity" evidence="1">
    <location>
        <begin position="65"/>
        <end position="76"/>
    </location>
</feature>
<evidence type="ECO:0000313" key="2">
    <source>
        <dbReference type="EMBL" id="KAL3123670.1"/>
    </source>
</evidence>
<keyword evidence="3" id="KW-1185">Reference proteome</keyword>
<feature type="compositionally biased region" description="Polar residues" evidence="1">
    <location>
        <begin position="342"/>
        <end position="355"/>
    </location>
</feature>
<gene>
    <name evidence="2" type="ORF">niasHT_002752</name>
</gene>
<accession>A0ABD2MAB6</accession>
<comment type="caution">
    <text evidence="2">The sequence shown here is derived from an EMBL/GenBank/DDBJ whole genome shotgun (WGS) entry which is preliminary data.</text>
</comment>
<organism evidence="2 3">
    <name type="scientific">Heterodera trifolii</name>
    <dbReference type="NCBI Taxonomy" id="157864"/>
    <lineage>
        <taxon>Eukaryota</taxon>
        <taxon>Metazoa</taxon>
        <taxon>Ecdysozoa</taxon>
        <taxon>Nematoda</taxon>
        <taxon>Chromadorea</taxon>
        <taxon>Rhabditida</taxon>
        <taxon>Tylenchina</taxon>
        <taxon>Tylenchomorpha</taxon>
        <taxon>Tylenchoidea</taxon>
        <taxon>Heteroderidae</taxon>
        <taxon>Heteroderinae</taxon>
        <taxon>Heterodera</taxon>
    </lineage>
</organism>
<feature type="region of interest" description="Disordered" evidence="1">
    <location>
        <begin position="323"/>
        <end position="362"/>
    </location>
</feature>
<name>A0ABD2MAB6_9BILA</name>
<proteinExistence type="predicted"/>
<sequence>MSAESLVAFIAKLTSVSVAVTEDQSQKLVELLDKWTIELQNIGGTELTASSSSNLPFVSPLSDLPSTSAASTVTPTMANNRQSSPPPFSSAPVLSSSSNSVQSLPCATTSATKNADQIVVTPKTTMPTTTAFPVVLPMVPQNGLPGMPQLPAMGLPNVMPKNVAKTPTNGIVAVPPIPATVPAAANVMAPFGMRNSFARQKGTPVMPGMVQRRALTKSAAAAACAHGVCGISVARAGGGGVAARPANNGAGAKTWQMMHQRREQRQALSMRRAVAGAAIPSAAYLSAGSKLYQQQQQQQQTTPAVPPSFAYLSAGSKLAFRRHNQQTQQLQQQQKMAPQPTACCSSAADTTNMMETDTADKQ</sequence>
<reference evidence="2 3" key="1">
    <citation type="submission" date="2024-10" db="EMBL/GenBank/DDBJ databases">
        <authorList>
            <person name="Kim D."/>
        </authorList>
    </citation>
    <scope>NUCLEOTIDE SEQUENCE [LARGE SCALE GENOMIC DNA]</scope>
    <source>
        <strain evidence="2">BH-2024</strain>
    </source>
</reference>
<protein>
    <submittedName>
        <fullName evidence="2">Uncharacterized protein</fullName>
    </submittedName>
</protein>
<evidence type="ECO:0000256" key="1">
    <source>
        <dbReference type="SAM" id="MobiDB-lite"/>
    </source>
</evidence>
<feature type="compositionally biased region" description="Low complexity" evidence="1">
    <location>
        <begin position="325"/>
        <end position="334"/>
    </location>
</feature>
<dbReference type="EMBL" id="JBICBT010000089">
    <property type="protein sequence ID" value="KAL3123670.1"/>
    <property type="molecule type" value="Genomic_DNA"/>
</dbReference>